<sequence length="383" mass="45560">MVSCDYYAEVNMVCPIIMLVIFSHEYSRLMLETLLNDSRFIDKHLELSPEGLIQVPDHKLYQFINVETLSLSSLQGPSCIYSMIHCDGLLLCECRRSDSIEKKLAVWNPFLSQIKWIEALNSIKVCWSIYGFGYDNVSRDNYKILRFCRGLGHDYDSRNNGVEIYEFKTQLWRSVDYSCAYLWYAWYDQAVSMDGKMYWFAERQNFDKVITEFFIQCFDFSREIFQDRCCLPFITRDGDCDWVIPRLSGFRGDRLSLLSKEKYGKIQLWVTNNVTDEIVSWSKYFNVTPPYLPILSRWYFLNMTFFIHKTNRIMLWCEEEHVQNEEKYVKVYQIGEGVVEKQVETGQHRWYDQTFRSRCCVFVPSLVPVPEYTSFGVVTFIEY</sequence>
<dbReference type="NCBIfam" id="TIGR01640">
    <property type="entry name" value="F_box_assoc_1"/>
    <property type="match status" value="1"/>
</dbReference>
<reference evidence="2 3" key="1">
    <citation type="submission" date="2021-05" db="EMBL/GenBank/DDBJ databases">
        <title>Genome Assembly of Synthetic Allotetraploid Brassica napus Reveals Homoeologous Exchanges between Subgenomes.</title>
        <authorList>
            <person name="Davis J.T."/>
        </authorList>
    </citation>
    <scope>NUCLEOTIDE SEQUENCE [LARGE SCALE GENOMIC DNA]</scope>
    <source>
        <strain evidence="3">cv. Da-Ae</strain>
        <tissue evidence="2">Seedling</tissue>
    </source>
</reference>
<evidence type="ECO:0000313" key="3">
    <source>
        <dbReference type="Proteomes" id="UP000824890"/>
    </source>
</evidence>
<evidence type="ECO:0000259" key="1">
    <source>
        <dbReference type="Pfam" id="PF07734"/>
    </source>
</evidence>
<dbReference type="Pfam" id="PF07734">
    <property type="entry name" value="FBA_1"/>
    <property type="match status" value="1"/>
</dbReference>
<comment type="caution">
    <text evidence="2">The sequence shown here is derived from an EMBL/GenBank/DDBJ whole genome shotgun (WGS) entry which is preliminary data.</text>
</comment>
<proteinExistence type="predicted"/>
<protein>
    <recommendedName>
        <fullName evidence="1">F-box associated beta-propeller type 1 domain-containing protein</fullName>
    </recommendedName>
</protein>
<evidence type="ECO:0000313" key="2">
    <source>
        <dbReference type="EMBL" id="KAH0931152.1"/>
    </source>
</evidence>
<dbReference type="PANTHER" id="PTHR31672:SF13">
    <property type="entry name" value="F-BOX PROTEIN CPR30-LIKE"/>
    <property type="match status" value="1"/>
</dbReference>
<dbReference type="InterPro" id="IPR050796">
    <property type="entry name" value="SCF_F-box_component"/>
</dbReference>
<dbReference type="Proteomes" id="UP000824890">
    <property type="component" value="Unassembled WGS sequence"/>
</dbReference>
<name>A0ABQ8DP61_BRANA</name>
<accession>A0ABQ8DP61</accession>
<dbReference type="InterPro" id="IPR017451">
    <property type="entry name" value="F-box-assoc_interact_dom"/>
</dbReference>
<gene>
    <name evidence="2" type="ORF">HID58_008269</name>
</gene>
<organism evidence="2 3">
    <name type="scientific">Brassica napus</name>
    <name type="common">Rape</name>
    <dbReference type="NCBI Taxonomy" id="3708"/>
    <lineage>
        <taxon>Eukaryota</taxon>
        <taxon>Viridiplantae</taxon>
        <taxon>Streptophyta</taxon>
        <taxon>Embryophyta</taxon>
        <taxon>Tracheophyta</taxon>
        <taxon>Spermatophyta</taxon>
        <taxon>Magnoliopsida</taxon>
        <taxon>eudicotyledons</taxon>
        <taxon>Gunneridae</taxon>
        <taxon>Pentapetalae</taxon>
        <taxon>rosids</taxon>
        <taxon>malvids</taxon>
        <taxon>Brassicales</taxon>
        <taxon>Brassicaceae</taxon>
        <taxon>Brassiceae</taxon>
        <taxon>Brassica</taxon>
    </lineage>
</organism>
<feature type="domain" description="F-box associated beta-propeller type 1" evidence="1">
    <location>
        <begin position="75"/>
        <end position="369"/>
    </location>
</feature>
<keyword evidence="3" id="KW-1185">Reference proteome</keyword>
<dbReference type="EMBL" id="JAGKQM010000003">
    <property type="protein sequence ID" value="KAH0931152.1"/>
    <property type="molecule type" value="Genomic_DNA"/>
</dbReference>
<dbReference type="PANTHER" id="PTHR31672">
    <property type="entry name" value="BNACNNG10540D PROTEIN"/>
    <property type="match status" value="1"/>
</dbReference>
<dbReference type="InterPro" id="IPR006527">
    <property type="entry name" value="F-box-assoc_dom_typ1"/>
</dbReference>